<accession>A0A0E9S5P1</accession>
<organism evidence="1">
    <name type="scientific">Anguilla anguilla</name>
    <name type="common">European freshwater eel</name>
    <name type="synonym">Muraena anguilla</name>
    <dbReference type="NCBI Taxonomy" id="7936"/>
    <lineage>
        <taxon>Eukaryota</taxon>
        <taxon>Metazoa</taxon>
        <taxon>Chordata</taxon>
        <taxon>Craniata</taxon>
        <taxon>Vertebrata</taxon>
        <taxon>Euteleostomi</taxon>
        <taxon>Actinopterygii</taxon>
        <taxon>Neopterygii</taxon>
        <taxon>Teleostei</taxon>
        <taxon>Anguilliformes</taxon>
        <taxon>Anguillidae</taxon>
        <taxon>Anguilla</taxon>
    </lineage>
</organism>
<evidence type="ECO:0000313" key="1">
    <source>
        <dbReference type="EMBL" id="JAH36611.1"/>
    </source>
</evidence>
<protein>
    <submittedName>
        <fullName evidence="1">Uncharacterized protein</fullName>
    </submittedName>
</protein>
<reference evidence="1" key="2">
    <citation type="journal article" date="2015" name="Fish Shellfish Immunol.">
        <title>Early steps in the European eel (Anguilla anguilla)-Vibrio vulnificus interaction in the gills: Role of the RtxA13 toxin.</title>
        <authorList>
            <person name="Callol A."/>
            <person name="Pajuelo D."/>
            <person name="Ebbesson L."/>
            <person name="Teles M."/>
            <person name="MacKenzie S."/>
            <person name="Amaro C."/>
        </authorList>
    </citation>
    <scope>NUCLEOTIDE SEQUENCE</scope>
</reference>
<name>A0A0E9S5P1_ANGAN</name>
<proteinExistence type="predicted"/>
<reference evidence="1" key="1">
    <citation type="submission" date="2014-11" db="EMBL/GenBank/DDBJ databases">
        <authorList>
            <person name="Amaro Gonzalez C."/>
        </authorList>
    </citation>
    <scope>NUCLEOTIDE SEQUENCE</scope>
</reference>
<dbReference type="EMBL" id="GBXM01071966">
    <property type="protein sequence ID" value="JAH36611.1"/>
    <property type="molecule type" value="Transcribed_RNA"/>
</dbReference>
<dbReference type="AlphaFoldDB" id="A0A0E9S5P1"/>
<sequence length="58" mass="6732">MQRSFFNMEHPLNDNILDGSSFPESTGVTWICFMHSDICEMIEFPPMGANIMTNRSFR</sequence>